<keyword evidence="2" id="KW-1185">Reference proteome</keyword>
<comment type="caution">
    <text evidence="1">The sequence shown here is derived from an EMBL/GenBank/DDBJ whole genome shotgun (WGS) entry which is preliminary data.</text>
</comment>
<proteinExistence type="predicted"/>
<reference evidence="1" key="1">
    <citation type="journal article" date="2020" name="Fungal Divers.">
        <title>Resolving the Mortierellaceae phylogeny through synthesis of multi-gene phylogenetics and phylogenomics.</title>
        <authorList>
            <person name="Vandepol N."/>
            <person name="Liber J."/>
            <person name="Desiro A."/>
            <person name="Na H."/>
            <person name="Kennedy M."/>
            <person name="Barry K."/>
            <person name="Grigoriev I.V."/>
            <person name="Miller A.N."/>
            <person name="O'Donnell K."/>
            <person name="Stajich J.E."/>
            <person name="Bonito G."/>
        </authorList>
    </citation>
    <scope>NUCLEOTIDE SEQUENCE</scope>
    <source>
        <strain evidence="1">NRRL 2591</strain>
    </source>
</reference>
<accession>A0A9P6F5Z9</accession>
<evidence type="ECO:0000313" key="1">
    <source>
        <dbReference type="EMBL" id="KAF9543739.1"/>
    </source>
</evidence>
<protein>
    <submittedName>
        <fullName evidence="1">Uncharacterized protein</fullName>
    </submittedName>
</protein>
<organism evidence="1 2">
    <name type="scientific">Mortierella hygrophila</name>
    <dbReference type="NCBI Taxonomy" id="979708"/>
    <lineage>
        <taxon>Eukaryota</taxon>
        <taxon>Fungi</taxon>
        <taxon>Fungi incertae sedis</taxon>
        <taxon>Mucoromycota</taxon>
        <taxon>Mortierellomycotina</taxon>
        <taxon>Mortierellomycetes</taxon>
        <taxon>Mortierellales</taxon>
        <taxon>Mortierellaceae</taxon>
        <taxon>Mortierella</taxon>
    </lineage>
</organism>
<evidence type="ECO:0000313" key="2">
    <source>
        <dbReference type="Proteomes" id="UP000723463"/>
    </source>
</evidence>
<name>A0A9P6F5Z9_9FUNG</name>
<sequence>MQYLLMDDGYDYEDEEVDSDMILTKYSNSVAQQKRAYDRLAELKRLKSLQLGPRQPRGIGYYPEDLRREDTLELTLESGLDRLSELKRLEVFAFEGTSHGVGKAEVEWMAENWPRLRELRGLKGSREAKELKEYMNQLRPDVVLSDFLEIP</sequence>
<dbReference type="AlphaFoldDB" id="A0A9P6F5Z9"/>
<dbReference type="Proteomes" id="UP000723463">
    <property type="component" value="Unassembled WGS sequence"/>
</dbReference>
<gene>
    <name evidence="1" type="ORF">EC957_000518</name>
</gene>
<dbReference type="EMBL" id="JAAAXW010000106">
    <property type="protein sequence ID" value="KAF9543739.1"/>
    <property type="molecule type" value="Genomic_DNA"/>
</dbReference>